<reference evidence="17 18" key="1">
    <citation type="submission" date="2013-03" db="EMBL/GenBank/DDBJ databases">
        <title>The Genome Sequence of Exophiala aquamarina CBS 119918.</title>
        <authorList>
            <consortium name="The Broad Institute Genomics Platform"/>
            <person name="Cuomo C."/>
            <person name="de Hoog S."/>
            <person name="Gorbushina A."/>
            <person name="Walker B."/>
            <person name="Young S.K."/>
            <person name="Zeng Q."/>
            <person name="Gargeya S."/>
            <person name="Fitzgerald M."/>
            <person name="Haas B."/>
            <person name="Abouelleil A."/>
            <person name="Allen A.W."/>
            <person name="Alvarado L."/>
            <person name="Arachchi H.M."/>
            <person name="Berlin A.M."/>
            <person name="Chapman S.B."/>
            <person name="Gainer-Dewar J."/>
            <person name="Goldberg J."/>
            <person name="Griggs A."/>
            <person name="Gujja S."/>
            <person name="Hansen M."/>
            <person name="Howarth C."/>
            <person name="Imamovic A."/>
            <person name="Ireland A."/>
            <person name="Larimer J."/>
            <person name="McCowan C."/>
            <person name="Murphy C."/>
            <person name="Pearson M."/>
            <person name="Poon T.W."/>
            <person name="Priest M."/>
            <person name="Roberts A."/>
            <person name="Saif S."/>
            <person name="Shea T."/>
            <person name="Sisk P."/>
            <person name="Sykes S."/>
            <person name="Wortman J."/>
            <person name="Nusbaum C."/>
            <person name="Birren B."/>
        </authorList>
    </citation>
    <scope>NUCLEOTIDE SEQUENCE [LARGE SCALE GENOMIC DNA]</scope>
    <source>
        <strain evidence="17 18">CBS 119918</strain>
    </source>
</reference>
<feature type="compositionally biased region" description="Polar residues" evidence="14">
    <location>
        <begin position="796"/>
        <end position="812"/>
    </location>
</feature>
<feature type="domain" description="KA1" evidence="16">
    <location>
        <begin position="1019"/>
        <end position="1068"/>
    </location>
</feature>
<dbReference type="Pfam" id="PF00069">
    <property type="entry name" value="Pkinase"/>
    <property type="match status" value="1"/>
</dbReference>
<dbReference type="RefSeq" id="XP_013255294.1">
    <property type="nucleotide sequence ID" value="XM_013399840.1"/>
</dbReference>
<dbReference type="InterPro" id="IPR028375">
    <property type="entry name" value="KA1/Ssp2_C"/>
</dbReference>
<feature type="compositionally biased region" description="Polar residues" evidence="14">
    <location>
        <begin position="771"/>
        <end position="780"/>
    </location>
</feature>
<evidence type="ECO:0000256" key="7">
    <source>
        <dbReference type="ARBA" id="ARBA00022679"/>
    </source>
</evidence>
<dbReference type="SUPFAM" id="SSF56112">
    <property type="entry name" value="Protein kinase-like (PK-like)"/>
    <property type="match status" value="1"/>
</dbReference>
<dbReference type="GO" id="GO:0071944">
    <property type="term" value="C:cell periphery"/>
    <property type="evidence" value="ECO:0007669"/>
    <property type="project" value="UniProtKB-ARBA"/>
</dbReference>
<evidence type="ECO:0000256" key="1">
    <source>
        <dbReference type="ARBA" id="ARBA00004496"/>
    </source>
</evidence>
<dbReference type="PROSITE" id="PS50032">
    <property type="entry name" value="KA1"/>
    <property type="match status" value="1"/>
</dbReference>
<dbReference type="GO" id="GO:0035556">
    <property type="term" value="P:intracellular signal transduction"/>
    <property type="evidence" value="ECO:0007669"/>
    <property type="project" value="TreeGrafter"/>
</dbReference>
<evidence type="ECO:0000256" key="3">
    <source>
        <dbReference type="ARBA" id="ARBA00012513"/>
    </source>
</evidence>
<keyword evidence="5" id="KW-0723">Serine/threonine-protein kinase</keyword>
<comment type="similarity">
    <text evidence="2">Belongs to the protein kinase superfamily. CAMK Ser/Thr protein kinase family. NIM1 subfamily.</text>
</comment>
<sequence>MATAASQQSPSMVRSHSSSRNPPSAYAPVSPAQPSRARSTNQRSSHHHRSGSRTYESNPPQSNPTALTNVARRDLEQSNIARQPSTSRRSSRDGRGDHNEGHSSSRPGSRRGSQDFSAPAPTPPVTNGTSPHSPPSARSESDRHTSQTYPTAGRRRTSITAQTGTWTLGKTIGQGSMGKVKLARNIETGEQAAIKIVPRQTADEHGNIKDERADRSKEIRTAREAAMVSLLSHPYICGMIDVQRTNYHWYMLFEYVNGGQMLDYIIAHGRLKEKQARKFARQIASALDYCHRNSIVHRDLKIENILISKTGDIKIIDFGLSNLYSPRSLLKTFCGSLYFAAPELLQARQYTGPEVDIWSFGIVLYVLVCGKVPFDDQSMPQLHAKIKRGVVDYPQWLTAECRSIISRMLVVDPRDRATLQEIMNHPWMTKGFNSSPDNCLPQREALTLPLDPEVIDKMQGFDFGSAAYITEQLTRTIESEEYQTAIRKSTREDFSHSSASAEKKRGVFDFYRRRNSISREGLTTPSAEQVRGFDPLNAYSPLISVYYLAREKRDRERREQNPGALSLPVTPGEQPLKLPGLPSPEPAHTNTFAPEIPGEKATGGRARPRARTNGEDDVVHGIKNVEIGEKRPGPGGHSPQIPPEPQKREGTALGLLRRFSTRRYRERESDRPTPPALNIQPPQDSAAAPRKSFSVRRSRTRRDPSPSTHHAGGSQPQHEGLLSASGGFSKAGKFLGRSTSVNSADYRPRRLLQRGATSNESPLLVPEPPATSGSDQSSVNAGKPDRSVELQDRPAPNNSPLATPRTPNTARTKSLGHARQESIQARRKRYEERRDRHANVPEETDADMKDDTDALDTPALPETPGTEISKPAGLKGLFSTSTTSSKPPQFIRQDIIRVLNQLGVQYTVIRGGFSCRHAPSINLEGVKEPADEERSGRVVSGHQRRISFGGAFRGKDREDIRDDRERDRERLTKHHTRRRQPDQSFVTNSEGSDEYLQHGRSPNEQGHDGGATRTRVQDDTGERLVLKFEIAIVKIPLLSLHGIQFKKVQGGMNQYRSMTSAILNSLRL</sequence>
<evidence type="ECO:0000256" key="6">
    <source>
        <dbReference type="ARBA" id="ARBA00022553"/>
    </source>
</evidence>
<evidence type="ECO:0000256" key="12">
    <source>
        <dbReference type="ARBA" id="ARBA00048679"/>
    </source>
</evidence>
<dbReference type="SUPFAM" id="SSF103243">
    <property type="entry name" value="KA1-like"/>
    <property type="match status" value="1"/>
</dbReference>
<evidence type="ECO:0000256" key="8">
    <source>
        <dbReference type="ARBA" id="ARBA00022741"/>
    </source>
</evidence>
<feature type="region of interest" description="Disordered" evidence="14">
    <location>
        <begin position="926"/>
        <end position="1017"/>
    </location>
</feature>
<evidence type="ECO:0000313" key="18">
    <source>
        <dbReference type="Proteomes" id="UP000027920"/>
    </source>
</evidence>
<feature type="compositionally biased region" description="Basic and acidic residues" evidence="14">
    <location>
        <begin position="926"/>
        <end position="936"/>
    </location>
</feature>
<feature type="domain" description="Protein kinase" evidence="15">
    <location>
        <begin position="166"/>
        <end position="428"/>
    </location>
</feature>
<dbReference type="GO" id="GO:0004674">
    <property type="term" value="F:protein serine/threonine kinase activity"/>
    <property type="evidence" value="ECO:0007669"/>
    <property type="project" value="UniProtKB-KW"/>
</dbReference>
<dbReference type="SMART" id="SM00220">
    <property type="entry name" value="S_TKc"/>
    <property type="match status" value="1"/>
</dbReference>
<feature type="compositionally biased region" description="Low complexity" evidence="14">
    <location>
        <begin position="1"/>
        <end position="20"/>
    </location>
</feature>
<gene>
    <name evidence="17" type="ORF">A1O9_11121</name>
</gene>
<evidence type="ECO:0000256" key="10">
    <source>
        <dbReference type="ARBA" id="ARBA00022840"/>
    </source>
</evidence>
<keyword evidence="8 13" id="KW-0547">Nucleotide-binding</keyword>
<evidence type="ECO:0000259" key="16">
    <source>
        <dbReference type="PROSITE" id="PS50032"/>
    </source>
</evidence>
<dbReference type="InterPro" id="IPR001772">
    <property type="entry name" value="KA1_dom"/>
</dbReference>
<feature type="compositionally biased region" description="Basic and acidic residues" evidence="14">
    <location>
        <begin position="90"/>
        <end position="103"/>
    </location>
</feature>
<evidence type="ECO:0000313" key="17">
    <source>
        <dbReference type="EMBL" id="KEF52704.1"/>
    </source>
</evidence>
<dbReference type="AlphaFoldDB" id="A0A072NXU8"/>
<dbReference type="GO" id="GO:0005737">
    <property type="term" value="C:cytoplasm"/>
    <property type="evidence" value="ECO:0007669"/>
    <property type="project" value="UniProtKB-SubCell"/>
</dbReference>
<dbReference type="VEuPathDB" id="FungiDB:A1O9_11121"/>
<dbReference type="GO" id="GO:0005524">
    <property type="term" value="F:ATP binding"/>
    <property type="evidence" value="ECO:0007669"/>
    <property type="project" value="UniProtKB-UniRule"/>
</dbReference>
<evidence type="ECO:0000256" key="2">
    <source>
        <dbReference type="ARBA" id="ARBA00010791"/>
    </source>
</evidence>
<dbReference type="OrthoDB" id="1928777at2759"/>
<keyword evidence="6" id="KW-0597">Phosphoprotein</keyword>
<evidence type="ECO:0000256" key="13">
    <source>
        <dbReference type="PROSITE-ProRule" id="PRU10141"/>
    </source>
</evidence>
<protein>
    <recommendedName>
        <fullName evidence="3">non-specific serine/threonine protein kinase</fullName>
        <ecNumber evidence="3">2.7.11.1</ecNumber>
    </recommendedName>
</protein>
<dbReference type="InterPro" id="IPR011009">
    <property type="entry name" value="Kinase-like_dom_sf"/>
</dbReference>
<keyword evidence="10 13" id="KW-0067">ATP-binding</keyword>
<name>A0A072NXU8_9EURO</name>
<dbReference type="PANTHER" id="PTHR24346:SF82">
    <property type="entry name" value="KP78A-RELATED"/>
    <property type="match status" value="1"/>
</dbReference>
<feature type="region of interest" description="Disordered" evidence="14">
    <location>
        <begin position="554"/>
        <end position="874"/>
    </location>
</feature>
<dbReference type="STRING" id="1182545.A0A072NXU8"/>
<comment type="subcellular location">
    <subcellularLocation>
        <location evidence="1">Cytoplasm</location>
    </subcellularLocation>
</comment>
<accession>A0A072NXU8</accession>
<dbReference type="PROSITE" id="PS00108">
    <property type="entry name" value="PROTEIN_KINASE_ST"/>
    <property type="match status" value="1"/>
</dbReference>
<evidence type="ECO:0000256" key="14">
    <source>
        <dbReference type="SAM" id="MobiDB-lite"/>
    </source>
</evidence>
<dbReference type="PROSITE" id="PS00107">
    <property type="entry name" value="PROTEIN_KINASE_ATP"/>
    <property type="match status" value="1"/>
</dbReference>
<dbReference type="GO" id="GO:0000226">
    <property type="term" value="P:microtubule cytoskeleton organization"/>
    <property type="evidence" value="ECO:0007669"/>
    <property type="project" value="TreeGrafter"/>
</dbReference>
<dbReference type="PROSITE" id="PS50011">
    <property type="entry name" value="PROTEIN_KINASE_DOM"/>
    <property type="match status" value="1"/>
</dbReference>
<dbReference type="CDD" id="cd14077">
    <property type="entry name" value="STKc_Kin1_2"/>
    <property type="match status" value="1"/>
</dbReference>
<organism evidence="17 18">
    <name type="scientific">Exophiala aquamarina CBS 119918</name>
    <dbReference type="NCBI Taxonomy" id="1182545"/>
    <lineage>
        <taxon>Eukaryota</taxon>
        <taxon>Fungi</taxon>
        <taxon>Dikarya</taxon>
        <taxon>Ascomycota</taxon>
        <taxon>Pezizomycotina</taxon>
        <taxon>Eurotiomycetes</taxon>
        <taxon>Chaetothyriomycetidae</taxon>
        <taxon>Chaetothyriales</taxon>
        <taxon>Herpotrichiellaceae</taxon>
        <taxon>Exophiala</taxon>
    </lineage>
</organism>
<comment type="catalytic activity">
    <reaction evidence="11">
        <text>L-threonyl-[protein] + ATP = O-phospho-L-threonyl-[protein] + ADP + H(+)</text>
        <dbReference type="Rhea" id="RHEA:46608"/>
        <dbReference type="Rhea" id="RHEA-COMP:11060"/>
        <dbReference type="Rhea" id="RHEA-COMP:11605"/>
        <dbReference type="ChEBI" id="CHEBI:15378"/>
        <dbReference type="ChEBI" id="CHEBI:30013"/>
        <dbReference type="ChEBI" id="CHEBI:30616"/>
        <dbReference type="ChEBI" id="CHEBI:61977"/>
        <dbReference type="ChEBI" id="CHEBI:456216"/>
        <dbReference type="EC" id="2.7.11.1"/>
    </reaction>
</comment>
<comment type="caution">
    <text evidence="17">The sequence shown here is derived from an EMBL/GenBank/DDBJ whole genome shotgun (WGS) entry which is preliminary data.</text>
</comment>
<dbReference type="EC" id="2.7.11.1" evidence="3"/>
<keyword evidence="7" id="KW-0808">Transferase</keyword>
<dbReference type="InterPro" id="IPR017441">
    <property type="entry name" value="Protein_kinase_ATP_BS"/>
</dbReference>
<dbReference type="FunFam" id="1.10.510.10:FF:000333">
    <property type="entry name" value="Non-specific serine/threonine protein kinase"/>
    <property type="match status" value="1"/>
</dbReference>
<dbReference type="Gene3D" id="3.30.310.80">
    <property type="entry name" value="Kinase associated domain 1, KA1"/>
    <property type="match status" value="1"/>
</dbReference>
<dbReference type="HOGENOM" id="CLU_002664_0_2_1"/>
<evidence type="ECO:0000259" key="15">
    <source>
        <dbReference type="PROSITE" id="PS50011"/>
    </source>
</evidence>
<feature type="compositionally biased region" description="Polar residues" evidence="14">
    <location>
        <begin position="32"/>
        <end position="42"/>
    </location>
</feature>
<dbReference type="GeneID" id="25286021"/>
<dbReference type="GO" id="GO:0106310">
    <property type="term" value="F:protein serine kinase activity"/>
    <property type="evidence" value="ECO:0007669"/>
    <property type="project" value="RHEA"/>
</dbReference>
<dbReference type="Proteomes" id="UP000027920">
    <property type="component" value="Unassembled WGS sequence"/>
</dbReference>
<dbReference type="PANTHER" id="PTHR24346">
    <property type="entry name" value="MAP/MICROTUBULE AFFINITY-REGULATING KINASE"/>
    <property type="match status" value="1"/>
</dbReference>
<feature type="compositionally biased region" description="Basic and acidic residues" evidence="14">
    <location>
        <begin position="783"/>
        <end position="792"/>
    </location>
</feature>
<keyword evidence="4" id="KW-0963">Cytoplasm</keyword>
<feature type="compositionally biased region" description="Polar residues" evidence="14">
    <location>
        <begin position="54"/>
        <end position="68"/>
    </location>
</feature>
<comment type="catalytic activity">
    <reaction evidence="12">
        <text>L-seryl-[protein] + ATP = O-phospho-L-seryl-[protein] + ADP + H(+)</text>
        <dbReference type="Rhea" id="RHEA:17989"/>
        <dbReference type="Rhea" id="RHEA-COMP:9863"/>
        <dbReference type="Rhea" id="RHEA-COMP:11604"/>
        <dbReference type="ChEBI" id="CHEBI:15378"/>
        <dbReference type="ChEBI" id="CHEBI:29999"/>
        <dbReference type="ChEBI" id="CHEBI:30616"/>
        <dbReference type="ChEBI" id="CHEBI:83421"/>
        <dbReference type="ChEBI" id="CHEBI:456216"/>
        <dbReference type="EC" id="2.7.11.1"/>
    </reaction>
</comment>
<evidence type="ECO:0000256" key="11">
    <source>
        <dbReference type="ARBA" id="ARBA00047899"/>
    </source>
</evidence>
<evidence type="ECO:0000256" key="9">
    <source>
        <dbReference type="ARBA" id="ARBA00022777"/>
    </source>
</evidence>
<dbReference type="Gene3D" id="1.10.510.10">
    <property type="entry name" value="Transferase(Phosphotransferase) domain 1"/>
    <property type="match status" value="1"/>
</dbReference>
<feature type="compositionally biased region" description="Basic and acidic residues" evidence="14">
    <location>
        <begin position="953"/>
        <end position="970"/>
    </location>
</feature>
<evidence type="ECO:0000256" key="5">
    <source>
        <dbReference type="ARBA" id="ARBA00022527"/>
    </source>
</evidence>
<dbReference type="InterPro" id="IPR008271">
    <property type="entry name" value="Ser/Thr_kinase_AS"/>
</dbReference>
<keyword evidence="18" id="KW-1185">Reference proteome</keyword>
<dbReference type="EMBL" id="AMGV01000016">
    <property type="protein sequence ID" value="KEF52704.1"/>
    <property type="molecule type" value="Genomic_DNA"/>
</dbReference>
<feature type="binding site" evidence="13">
    <location>
        <position position="195"/>
    </location>
    <ligand>
        <name>ATP</name>
        <dbReference type="ChEBI" id="CHEBI:30616"/>
    </ligand>
</feature>
<dbReference type="InterPro" id="IPR000719">
    <property type="entry name" value="Prot_kinase_dom"/>
</dbReference>
<evidence type="ECO:0000256" key="4">
    <source>
        <dbReference type="ARBA" id="ARBA00022490"/>
    </source>
</evidence>
<keyword evidence="9 17" id="KW-0418">Kinase</keyword>
<feature type="region of interest" description="Disordered" evidence="14">
    <location>
        <begin position="1"/>
        <end position="163"/>
    </location>
</feature>
<proteinExistence type="inferred from homology"/>
<feature type="compositionally biased region" description="Basic and acidic residues" evidence="14">
    <location>
        <begin position="829"/>
        <end position="852"/>
    </location>
</feature>
<dbReference type="Pfam" id="PF02149">
    <property type="entry name" value="KA1"/>
    <property type="match status" value="1"/>
</dbReference>